<sequence length="327" mass="35663">MSSRSRGFTLIELLVVIAIIAILIALLLPAVQQAREAARRSQCQNNLKQIGLALHNYHDLHRRFPIGNLYRDTASPWGTSRTTALVRILPMMEQSALYKDVNWNAGVSSSTNNTVRNTDLPMYRCPSDPGSRAETGSEFAPTSYVLCYGTSVNETGGGGDGSDAASLPCPNTFWCEIVHNDNTQVGIFSSNSHTRFRDVTDGLSNTMAVSECLVGGLVLGDSNEIPNGELTTCIVTGTPTERTNRGESWFSGRIQSFLFNTLKTPNPVEPDCRRYDSIGNMAARSQHIGGVQILMSDGSVHFISENINLTLWQNLGDRADGNVVAEF</sequence>
<evidence type="ECO:0000259" key="1">
    <source>
        <dbReference type="Pfam" id="PF07596"/>
    </source>
</evidence>
<reference evidence="2 3" key="1">
    <citation type="submission" date="2019-02" db="EMBL/GenBank/DDBJ databases">
        <title>Deep-cultivation of Planctomycetes and their phenomic and genomic characterization uncovers novel biology.</title>
        <authorList>
            <person name="Wiegand S."/>
            <person name="Jogler M."/>
            <person name="Boedeker C."/>
            <person name="Pinto D."/>
            <person name="Vollmers J."/>
            <person name="Rivas-Marin E."/>
            <person name="Kohn T."/>
            <person name="Peeters S.H."/>
            <person name="Heuer A."/>
            <person name="Rast P."/>
            <person name="Oberbeckmann S."/>
            <person name="Bunk B."/>
            <person name="Jeske O."/>
            <person name="Meyerdierks A."/>
            <person name="Storesund J.E."/>
            <person name="Kallscheuer N."/>
            <person name="Luecker S."/>
            <person name="Lage O.M."/>
            <person name="Pohl T."/>
            <person name="Merkel B.J."/>
            <person name="Hornburger P."/>
            <person name="Mueller R.-W."/>
            <person name="Bruemmer F."/>
            <person name="Labrenz M."/>
            <person name="Spormann A.M."/>
            <person name="Op den Camp H."/>
            <person name="Overmann J."/>
            <person name="Amann R."/>
            <person name="Jetten M.S.M."/>
            <person name="Mascher T."/>
            <person name="Medema M.H."/>
            <person name="Devos D.P."/>
            <person name="Kaster A.-K."/>
            <person name="Ovreas L."/>
            <person name="Rohde M."/>
            <person name="Galperin M.Y."/>
            <person name="Jogler C."/>
        </authorList>
    </citation>
    <scope>NUCLEOTIDE SEQUENCE [LARGE SCALE GENOMIC DNA]</scope>
    <source>
        <strain evidence="2 3">V22</strain>
    </source>
</reference>
<dbReference type="InterPro" id="IPR045584">
    <property type="entry name" value="Pilin-like"/>
</dbReference>
<dbReference type="KEGG" id="chya:V22_26800"/>
<protein>
    <submittedName>
        <fullName evidence="2">Fimbrial protein</fullName>
    </submittedName>
</protein>
<dbReference type="OrthoDB" id="264135at2"/>
<name>A0A517TAM6_9PLAN</name>
<proteinExistence type="predicted"/>
<dbReference type="PANTHER" id="PTHR30093">
    <property type="entry name" value="GENERAL SECRETION PATHWAY PROTEIN G"/>
    <property type="match status" value="1"/>
</dbReference>
<dbReference type="InterPro" id="IPR011453">
    <property type="entry name" value="DUF1559"/>
</dbReference>
<dbReference type="AlphaFoldDB" id="A0A517TAM6"/>
<keyword evidence="3" id="KW-1185">Reference proteome</keyword>
<organism evidence="2 3">
    <name type="scientific">Calycomorphotria hydatis</name>
    <dbReference type="NCBI Taxonomy" id="2528027"/>
    <lineage>
        <taxon>Bacteria</taxon>
        <taxon>Pseudomonadati</taxon>
        <taxon>Planctomycetota</taxon>
        <taxon>Planctomycetia</taxon>
        <taxon>Planctomycetales</taxon>
        <taxon>Planctomycetaceae</taxon>
        <taxon>Calycomorphotria</taxon>
    </lineage>
</organism>
<dbReference type="NCBIfam" id="TIGR02532">
    <property type="entry name" value="IV_pilin_GFxxxE"/>
    <property type="match status" value="1"/>
</dbReference>
<evidence type="ECO:0000313" key="2">
    <source>
        <dbReference type="EMBL" id="QDT65427.1"/>
    </source>
</evidence>
<accession>A0A517TAM6</accession>
<evidence type="ECO:0000313" key="3">
    <source>
        <dbReference type="Proteomes" id="UP000319976"/>
    </source>
</evidence>
<dbReference type="Pfam" id="PF07596">
    <property type="entry name" value="SBP_bac_10"/>
    <property type="match status" value="1"/>
</dbReference>
<dbReference type="PANTHER" id="PTHR30093:SF2">
    <property type="entry name" value="TYPE II SECRETION SYSTEM PROTEIN H"/>
    <property type="match status" value="1"/>
</dbReference>
<dbReference type="InterPro" id="IPR027558">
    <property type="entry name" value="Pre_pil_HX9DG_C"/>
</dbReference>
<dbReference type="PROSITE" id="PS00409">
    <property type="entry name" value="PROKAR_NTER_METHYL"/>
    <property type="match status" value="1"/>
</dbReference>
<dbReference type="NCBIfam" id="TIGR04294">
    <property type="entry name" value="pre_pil_HX9DG"/>
    <property type="match status" value="1"/>
</dbReference>
<dbReference type="Proteomes" id="UP000319976">
    <property type="component" value="Chromosome"/>
</dbReference>
<gene>
    <name evidence="2" type="primary">pilE1</name>
    <name evidence="2" type="ORF">V22_26800</name>
</gene>
<dbReference type="RefSeq" id="WP_145263417.1">
    <property type="nucleotide sequence ID" value="NZ_CP036316.1"/>
</dbReference>
<dbReference type="Pfam" id="PF07963">
    <property type="entry name" value="N_methyl"/>
    <property type="match status" value="1"/>
</dbReference>
<dbReference type="SUPFAM" id="SSF54523">
    <property type="entry name" value="Pili subunits"/>
    <property type="match status" value="1"/>
</dbReference>
<dbReference type="EMBL" id="CP036316">
    <property type="protein sequence ID" value="QDT65427.1"/>
    <property type="molecule type" value="Genomic_DNA"/>
</dbReference>
<feature type="domain" description="DUF1559" evidence="1">
    <location>
        <begin position="32"/>
        <end position="309"/>
    </location>
</feature>
<dbReference type="InterPro" id="IPR012902">
    <property type="entry name" value="N_methyl_site"/>
</dbReference>
<dbReference type="Gene3D" id="3.30.700.10">
    <property type="entry name" value="Glycoprotein, Type 4 Pilin"/>
    <property type="match status" value="1"/>
</dbReference>